<feature type="domain" description="Peptidase M16 C-terminal" evidence="10">
    <location>
        <begin position="151"/>
        <end position="191"/>
    </location>
</feature>
<evidence type="ECO:0000313" key="12">
    <source>
        <dbReference type="Proteomes" id="UP001141327"/>
    </source>
</evidence>
<dbReference type="PROSITE" id="PS00143">
    <property type="entry name" value="INSULINASE"/>
    <property type="match status" value="1"/>
</dbReference>
<comment type="cofactor">
    <cofactor evidence="1">
        <name>Zn(2+)</name>
        <dbReference type="ChEBI" id="CHEBI:29105"/>
    </cofactor>
</comment>
<evidence type="ECO:0000313" key="11">
    <source>
        <dbReference type="EMBL" id="KAJ4461614.1"/>
    </source>
</evidence>
<organism evidence="11 12">
    <name type="scientific">Paratrimastix pyriformis</name>
    <dbReference type="NCBI Taxonomy" id="342808"/>
    <lineage>
        <taxon>Eukaryota</taxon>
        <taxon>Metamonada</taxon>
        <taxon>Preaxostyla</taxon>
        <taxon>Paratrimastigidae</taxon>
        <taxon>Paratrimastix</taxon>
    </lineage>
</organism>
<evidence type="ECO:0000256" key="1">
    <source>
        <dbReference type="ARBA" id="ARBA00001947"/>
    </source>
</evidence>
<evidence type="ECO:0000256" key="6">
    <source>
        <dbReference type="ARBA" id="ARBA00022833"/>
    </source>
</evidence>
<evidence type="ECO:0000259" key="9">
    <source>
        <dbReference type="Pfam" id="PF00675"/>
    </source>
</evidence>
<accession>A0ABQ8UW87</accession>
<comment type="subcellular location">
    <subcellularLocation>
        <location evidence="2">Mitochondrion</location>
    </subcellularLocation>
</comment>
<keyword evidence="3" id="KW-0645">Protease</keyword>
<reference evidence="11" key="1">
    <citation type="journal article" date="2022" name="bioRxiv">
        <title>Genomics of Preaxostyla Flagellates Illuminates Evolutionary Transitions and the Path Towards Mitochondrial Loss.</title>
        <authorList>
            <person name="Novak L.V.F."/>
            <person name="Treitli S.C."/>
            <person name="Pyrih J."/>
            <person name="Halakuc P."/>
            <person name="Pipaliya S.V."/>
            <person name="Vacek V."/>
            <person name="Brzon O."/>
            <person name="Soukal P."/>
            <person name="Eme L."/>
            <person name="Dacks J.B."/>
            <person name="Karnkowska A."/>
            <person name="Elias M."/>
            <person name="Hampl V."/>
        </authorList>
    </citation>
    <scope>NUCLEOTIDE SEQUENCE</scope>
    <source>
        <strain evidence="11">RCP-MX</strain>
    </source>
</reference>
<name>A0ABQ8UW87_9EUKA</name>
<dbReference type="InterPro" id="IPR011765">
    <property type="entry name" value="Pept_M16_N"/>
</dbReference>
<evidence type="ECO:0000256" key="7">
    <source>
        <dbReference type="ARBA" id="ARBA00023049"/>
    </source>
</evidence>
<evidence type="ECO:0000256" key="3">
    <source>
        <dbReference type="ARBA" id="ARBA00022670"/>
    </source>
</evidence>
<protein>
    <submittedName>
        <fullName evidence="11">Mitochondrial-processing peptidase subunit beta</fullName>
    </submittedName>
</protein>
<evidence type="ECO:0000256" key="4">
    <source>
        <dbReference type="ARBA" id="ARBA00022723"/>
    </source>
</evidence>
<dbReference type="Gene3D" id="3.30.830.10">
    <property type="entry name" value="Metalloenzyme, LuxS/M16 peptidase-like"/>
    <property type="match status" value="1"/>
</dbReference>
<dbReference type="InterPro" id="IPR007863">
    <property type="entry name" value="Peptidase_M16_C"/>
</dbReference>
<keyword evidence="7" id="KW-0482">Metalloprotease</keyword>
<dbReference type="InterPro" id="IPR011249">
    <property type="entry name" value="Metalloenz_LuxS/M16"/>
</dbReference>
<dbReference type="Proteomes" id="UP001141327">
    <property type="component" value="Unassembled WGS sequence"/>
</dbReference>
<dbReference type="PANTHER" id="PTHR11851:SF149">
    <property type="entry name" value="GH01077P"/>
    <property type="match status" value="1"/>
</dbReference>
<evidence type="ECO:0000256" key="8">
    <source>
        <dbReference type="ARBA" id="ARBA00023128"/>
    </source>
</evidence>
<dbReference type="SUPFAM" id="SSF63411">
    <property type="entry name" value="LuxS/MPP-like metallohydrolase"/>
    <property type="match status" value="1"/>
</dbReference>
<dbReference type="InterPro" id="IPR050361">
    <property type="entry name" value="MPP/UQCRC_Complex"/>
</dbReference>
<evidence type="ECO:0000259" key="10">
    <source>
        <dbReference type="Pfam" id="PF05193"/>
    </source>
</evidence>
<evidence type="ECO:0000256" key="5">
    <source>
        <dbReference type="ARBA" id="ARBA00022801"/>
    </source>
</evidence>
<keyword evidence="5" id="KW-0378">Hydrolase</keyword>
<dbReference type="Pfam" id="PF00675">
    <property type="entry name" value="Peptidase_M16"/>
    <property type="match status" value="1"/>
</dbReference>
<keyword evidence="4" id="KW-0479">Metal-binding</keyword>
<keyword evidence="8" id="KW-0496">Mitochondrion</keyword>
<proteinExistence type="predicted"/>
<dbReference type="Pfam" id="PF05193">
    <property type="entry name" value="Peptidase_M16_C"/>
    <property type="match status" value="1"/>
</dbReference>
<feature type="domain" description="Peptidase M16 N-terminal" evidence="9">
    <location>
        <begin position="8"/>
        <end position="137"/>
    </location>
</feature>
<dbReference type="EMBL" id="JAPMOS010000006">
    <property type="protein sequence ID" value="KAJ4461614.1"/>
    <property type="molecule type" value="Genomic_DNA"/>
</dbReference>
<gene>
    <name evidence="11" type="ORF">PAPYR_1721</name>
</gene>
<evidence type="ECO:0000256" key="2">
    <source>
        <dbReference type="ARBA" id="ARBA00004173"/>
    </source>
</evidence>
<sequence>MARCCLTRTIPGAATATLGFFIGSGSRIETESNNGISHFLEHMTFKGTNALKPADIDRITEDLGVRLDAYTQREMTAYFARCPREHFDRVFSLMSEFLQDSEYRHSDINRERQTILAECEEVAKVPFERIFDEALSRCYAGSGPAANINRFTQADLLAHARQYYRGSNMVVAAVGDVDQAHLLDLAAKHIRRPQKR</sequence>
<comment type="caution">
    <text evidence="11">The sequence shown here is derived from an EMBL/GenBank/DDBJ whole genome shotgun (WGS) entry which is preliminary data.</text>
</comment>
<keyword evidence="12" id="KW-1185">Reference proteome</keyword>
<keyword evidence="6" id="KW-0862">Zinc</keyword>
<dbReference type="InterPro" id="IPR001431">
    <property type="entry name" value="Pept_M16_Zn_BS"/>
</dbReference>
<dbReference type="PANTHER" id="PTHR11851">
    <property type="entry name" value="METALLOPROTEASE"/>
    <property type="match status" value="1"/>
</dbReference>